<name>A0A0K0FCK2_STRVS</name>
<dbReference type="AlphaFoldDB" id="A0A0K0FCK2"/>
<sequence>MKIIIDTDGVVDDCKAITLALQTPHSEVIAITTVSGCISARQAVANVSRTIRANNIKTFIPIFKGACEPLILDEFLPHSEEYFFGKDGIGDKPDVHPISLESDYENYDKDTPAALALSKYCRQYKNEITIITLGPLTNVALAIKLDEDFKSNIKQIYCMGGNVYGIGNVDANQTAEYNFGHDPESAHIVLNDLLCPITIIPWECFYFESKKNQDDVDFHNLFRLETKLSKYFEAISETGRKILEQSKHQYAFCDEIVLGSLLYPERVVSKIKYLKGTVELHGNHTRGQIAIDWVSKFNGGDHDKKKKFINTRQPIKFVTEYNTKELISIFENIVKSAE</sequence>
<dbReference type="Gene3D" id="3.90.245.10">
    <property type="entry name" value="Ribonucleoside hydrolase-like"/>
    <property type="match status" value="1"/>
</dbReference>
<evidence type="ECO:0000256" key="1">
    <source>
        <dbReference type="ARBA" id="ARBA00009176"/>
    </source>
</evidence>
<dbReference type="SUPFAM" id="SSF53590">
    <property type="entry name" value="Nucleoside hydrolase"/>
    <property type="match status" value="1"/>
</dbReference>
<reference evidence="4" key="2">
    <citation type="submission" date="2015-08" db="UniProtKB">
        <authorList>
            <consortium name="WormBaseParasite"/>
        </authorList>
    </citation>
    <scope>IDENTIFICATION</scope>
</reference>
<accession>A0A0K0FCK2</accession>
<protein>
    <submittedName>
        <fullName evidence="4">IU_nuc_hydro domain-containing protein</fullName>
    </submittedName>
</protein>
<dbReference type="InterPro" id="IPR001910">
    <property type="entry name" value="Inosine/uridine_hydrolase_dom"/>
</dbReference>
<comment type="similarity">
    <text evidence="1">Belongs to the IUNH family.</text>
</comment>
<reference evidence="3" key="1">
    <citation type="submission" date="2014-07" db="EMBL/GenBank/DDBJ databases">
        <authorList>
            <person name="Martin A.A"/>
            <person name="De Silva N."/>
        </authorList>
    </citation>
    <scope>NUCLEOTIDE SEQUENCE</scope>
</reference>
<dbReference type="PANTHER" id="PTHR46190">
    <property type="entry name" value="SI:CH211-201H21.5-RELATED"/>
    <property type="match status" value="1"/>
</dbReference>
<dbReference type="Proteomes" id="UP000035680">
    <property type="component" value="Unassembled WGS sequence"/>
</dbReference>
<dbReference type="PANTHER" id="PTHR46190:SF1">
    <property type="entry name" value="SI:CH211-201H21.5"/>
    <property type="match status" value="1"/>
</dbReference>
<feature type="domain" description="Inosine/uridine-preferring nucleoside hydrolase" evidence="2">
    <location>
        <begin position="3"/>
        <end position="313"/>
    </location>
</feature>
<evidence type="ECO:0000259" key="2">
    <source>
        <dbReference type="Pfam" id="PF01156"/>
    </source>
</evidence>
<proteinExistence type="inferred from homology"/>
<dbReference type="WBParaSite" id="SVE_0656700.1">
    <property type="protein sequence ID" value="SVE_0656700.1"/>
    <property type="gene ID" value="SVE_0656700"/>
</dbReference>
<dbReference type="GO" id="GO:0016799">
    <property type="term" value="F:hydrolase activity, hydrolyzing N-glycosyl compounds"/>
    <property type="evidence" value="ECO:0007669"/>
    <property type="project" value="InterPro"/>
</dbReference>
<organism evidence="3 4">
    <name type="scientific">Strongyloides venezuelensis</name>
    <name type="common">Threadworm</name>
    <dbReference type="NCBI Taxonomy" id="75913"/>
    <lineage>
        <taxon>Eukaryota</taxon>
        <taxon>Metazoa</taxon>
        <taxon>Ecdysozoa</taxon>
        <taxon>Nematoda</taxon>
        <taxon>Chromadorea</taxon>
        <taxon>Rhabditida</taxon>
        <taxon>Tylenchina</taxon>
        <taxon>Panagrolaimomorpha</taxon>
        <taxon>Strongyloidoidea</taxon>
        <taxon>Strongyloididae</taxon>
        <taxon>Strongyloides</taxon>
    </lineage>
</organism>
<dbReference type="InterPro" id="IPR052775">
    <property type="entry name" value="IUN_hydrolase"/>
</dbReference>
<dbReference type="Pfam" id="PF01156">
    <property type="entry name" value="IU_nuc_hydro"/>
    <property type="match status" value="1"/>
</dbReference>
<dbReference type="STRING" id="75913.A0A0K0FCK2"/>
<evidence type="ECO:0000313" key="4">
    <source>
        <dbReference type="WBParaSite" id="SVE_0656700.1"/>
    </source>
</evidence>
<dbReference type="InterPro" id="IPR036452">
    <property type="entry name" value="Ribo_hydro-like"/>
</dbReference>
<evidence type="ECO:0000313" key="3">
    <source>
        <dbReference type="Proteomes" id="UP000035680"/>
    </source>
</evidence>
<keyword evidence="3" id="KW-1185">Reference proteome</keyword>